<proteinExistence type="predicted"/>
<reference evidence="1" key="1">
    <citation type="journal article" date="2015" name="Nature">
        <title>Complex archaea that bridge the gap between prokaryotes and eukaryotes.</title>
        <authorList>
            <person name="Spang A."/>
            <person name="Saw J.H."/>
            <person name="Jorgensen S.L."/>
            <person name="Zaremba-Niedzwiedzka K."/>
            <person name="Martijn J."/>
            <person name="Lind A.E."/>
            <person name="van Eijk R."/>
            <person name="Schleper C."/>
            <person name="Guy L."/>
            <person name="Ettema T.J."/>
        </authorList>
    </citation>
    <scope>NUCLEOTIDE SEQUENCE</scope>
</reference>
<feature type="non-terminal residue" evidence="1">
    <location>
        <position position="1"/>
    </location>
</feature>
<gene>
    <name evidence="1" type="ORF">LCGC14_1181110</name>
</gene>
<organism evidence="1">
    <name type="scientific">marine sediment metagenome</name>
    <dbReference type="NCBI Taxonomy" id="412755"/>
    <lineage>
        <taxon>unclassified sequences</taxon>
        <taxon>metagenomes</taxon>
        <taxon>ecological metagenomes</taxon>
    </lineage>
</organism>
<protein>
    <submittedName>
        <fullName evidence="1">Uncharacterized protein</fullName>
    </submittedName>
</protein>
<comment type="caution">
    <text evidence="1">The sequence shown here is derived from an EMBL/GenBank/DDBJ whole genome shotgun (WGS) entry which is preliminary data.</text>
</comment>
<dbReference type="AlphaFoldDB" id="A0A0F9LRW4"/>
<name>A0A0F9LRW4_9ZZZZ</name>
<accession>A0A0F9LRW4</accession>
<evidence type="ECO:0000313" key="1">
    <source>
        <dbReference type="EMBL" id="KKM96133.1"/>
    </source>
</evidence>
<sequence>TIAEATDEEIQALEGAPVIGLVRMATG</sequence>
<dbReference type="EMBL" id="LAZR01005919">
    <property type="protein sequence ID" value="KKM96133.1"/>
    <property type="molecule type" value="Genomic_DNA"/>
</dbReference>